<accession>A0ABS7JNM4</accession>
<dbReference type="SUPFAM" id="SSF50978">
    <property type="entry name" value="WD40 repeat-like"/>
    <property type="match status" value="1"/>
</dbReference>
<dbReference type="SMART" id="SM00320">
    <property type="entry name" value="WD40"/>
    <property type="match status" value="5"/>
</dbReference>
<dbReference type="PANTHER" id="PTHR44019:SF8">
    <property type="entry name" value="POC1 CENTRIOLAR PROTEIN HOMOLOG"/>
    <property type="match status" value="1"/>
</dbReference>
<sequence>MFPVKGRIRLVGSALGIGVGEDSIVCVDNFYNISKFTKEHYVIDSVLQLAKDIEPLHHFSKAVAVSHTAQRVALGFAKSTKGVVVKTDSNIAPIAQLTWQKLQISKIAYSYDDSLLATGGEDGRVLVYSADHHELILSLPPLPDTISSIVFSDDDSLIFSACFGKSATIFNIVKNTQVATLKMDYLIEDAFFYADNTLLFCVTKEGKILTYDIKENKIIRETLLQGAWLTTCHKLPGEEFAIVGGKDKQLRIIRLSDDALVDSISLEQNGITAMRFYENLLHLGYSDGVVEIVDIDEAREELLEFLDKDDLKGALGVIQQKNVFLKTLDVYCTKLESQWKEALAKAIDLLAKDQIQEATAIIEPFMLDKAKKEEFDYYWQQKEFTAKFMDALEAKNYAEAYRLSEQHPYLKDTIAYEEMESLWNKTIEVCKHLLFQDPQGNLAKAQDLLRPFTLAKCKKDSAMMLLRNSDKYVQADKEYRAKNFVEYFKMTERFPFLKDVLIYKSALLIGDQIIQRVNTLENQNEFAKALEVCKLLASMAPFKNAANSKVKIIQLKQDFSQVCKERKLSEAFRLAEEHYELRSMPEYKLLYDTFKKHEKMAFNFAVVGNGKSALDNLKDYLHIECWVDKIAAILKIAYLAEFAKNAPGKEGAQENISWKETFQYYIERYGKDEELKKVVSEMGLQHELDSIPFDGNPKGYLTTIIADSLLSIDDQPLHQHEGESK</sequence>
<gene>
    <name evidence="3" type="ORF">K4G57_05955</name>
</gene>
<dbReference type="InterPro" id="IPR001680">
    <property type="entry name" value="WD40_rpt"/>
</dbReference>
<name>A0ABS7JNM4_9HELI</name>
<dbReference type="InterPro" id="IPR015943">
    <property type="entry name" value="WD40/YVTN_repeat-like_dom_sf"/>
</dbReference>
<evidence type="ECO:0000313" key="3">
    <source>
        <dbReference type="EMBL" id="MBX7491005.1"/>
    </source>
</evidence>
<keyword evidence="4" id="KW-1185">Reference proteome</keyword>
<dbReference type="Proteomes" id="UP000700059">
    <property type="component" value="Unassembled WGS sequence"/>
</dbReference>
<keyword evidence="2" id="KW-0677">Repeat</keyword>
<dbReference type="InterPro" id="IPR036322">
    <property type="entry name" value="WD40_repeat_dom_sf"/>
</dbReference>
<keyword evidence="1" id="KW-0853">WD repeat</keyword>
<proteinExistence type="predicted"/>
<evidence type="ECO:0000256" key="2">
    <source>
        <dbReference type="ARBA" id="ARBA00022737"/>
    </source>
</evidence>
<reference evidence="3 4" key="1">
    <citation type="submission" date="2021-08" db="EMBL/GenBank/DDBJ databases">
        <title>Helicobacter spp. isolated from feces of Anatolian Ground Squirrel (Spermophilus xanthoprymnus) in Turkey.</title>
        <authorList>
            <person name="Aydin F."/>
            <person name="Abay S."/>
            <person name="Kayman T."/>
            <person name="Karakaya E."/>
            <person name="Saticioglu I.B."/>
        </authorList>
    </citation>
    <scope>NUCLEOTIDE SEQUENCE [LARGE SCALE GENOMIC DNA]</scope>
    <source>
        <strain evidence="3 4">Faydin-H70</strain>
    </source>
</reference>
<dbReference type="EMBL" id="JAIGYQ010000007">
    <property type="protein sequence ID" value="MBX7491005.1"/>
    <property type="molecule type" value="Genomic_DNA"/>
</dbReference>
<evidence type="ECO:0000256" key="1">
    <source>
        <dbReference type="ARBA" id="ARBA00022574"/>
    </source>
</evidence>
<organism evidence="3 4">
    <name type="scientific">Helicobacter turcicus</name>
    <dbReference type="NCBI Taxonomy" id="2867412"/>
    <lineage>
        <taxon>Bacteria</taxon>
        <taxon>Pseudomonadati</taxon>
        <taxon>Campylobacterota</taxon>
        <taxon>Epsilonproteobacteria</taxon>
        <taxon>Campylobacterales</taxon>
        <taxon>Helicobacteraceae</taxon>
        <taxon>Helicobacter</taxon>
    </lineage>
</organism>
<dbReference type="Pfam" id="PF00400">
    <property type="entry name" value="WD40"/>
    <property type="match status" value="1"/>
</dbReference>
<comment type="caution">
    <text evidence="3">The sequence shown here is derived from an EMBL/GenBank/DDBJ whole genome shotgun (WGS) entry which is preliminary data.</text>
</comment>
<dbReference type="Gene3D" id="2.130.10.10">
    <property type="entry name" value="YVTN repeat-like/Quinoprotein amine dehydrogenase"/>
    <property type="match status" value="2"/>
</dbReference>
<protein>
    <submittedName>
        <fullName evidence="3">WD40 repeat domain-containing protein</fullName>
    </submittedName>
</protein>
<dbReference type="InterPro" id="IPR050505">
    <property type="entry name" value="WDR55/POC1"/>
</dbReference>
<evidence type="ECO:0000313" key="4">
    <source>
        <dbReference type="Proteomes" id="UP000700059"/>
    </source>
</evidence>
<dbReference type="PANTHER" id="PTHR44019">
    <property type="entry name" value="WD REPEAT-CONTAINING PROTEIN 55"/>
    <property type="match status" value="1"/>
</dbReference>